<evidence type="ECO:0000256" key="17">
    <source>
        <dbReference type="SAM" id="MobiDB-lite"/>
    </source>
</evidence>
<keyword evidence="10 18" id="KW-0472">Membrane</keyword>
<keyword evidence="9 18" id="KW-1133">Transmembrane helix</keyword>
<evidence type="ECO:0000256" key="9">
    <source>
        <dbReference type="ARBA" id="ARBA00022989"/>
    </source>
</evidence>
<evidence type="ECO:0000256" key="1">
    <source>
        <dbReference type="ARBA" id="ARBA00004651"/>
    </source>
</evidence>
<dbReference type="NCBIfam" id="TIGR01995">
    <property type="entry name" value="PTS-II-ABC-beta"/>
    <property type="match status" value="1"/>
</dbReference>
<dbReference type="PROSITE" id="PS00371">
    <property type="entry name" value="PTS_EIIA_TYPE_1_HIS"/>
    <property type="match status" value="1"/>
</dbReference>
<dbReference type="InterPro" id="IPR018113">
    <property type="entry name" value="PTrfase_EIIB_Cys"/>
</dbReference>
<evidence type="ECO:0000256" key="7">
    <source>
        <dbReference type="ARBA" id="ARBA00022692"/>
    </source>
</evidence>
<dbReference type="AlphaFoldDB" id="A0A415ERG3"/>
<evidence type="ECO:0000313" key="22">
    <source>
        <dbReference type="EMBL" id="RHK05902.1"/>
    </source>
</evidence>
<protein>
    <recommendedName>
        <fullName evidence="14">PTS system sucrose-specific EIIBCA component</fullName>
        <ecNumber evidence="11">2.7.1.211</ecNumber>
    </recommendedName>
    <alternativeName>
        <fullName evidence="15">EIIBCA-Scr</fullName>
    </alternativeName>
</protein>
<feature type="region of interest" description="Disordered" evidence="17">
    <location>
        <begin position="444"/>
        <end position="466"/>
    </location>
</feature>
<dbReference type="RefSeq" id="WP_151195838.1">
    <property type="nucleotide sequence ID" value="NZ_JBNQWB010000002.1"/>
</dbReference>
<name>A0A415ERG3_ENTCA</name>
<feature type="transmembrane region" description="Helical" evidence="18">
    <location>
        <begin position="349"/>
        <end position="368"/>
    </location>
</feature>
<dbReference type="InterPro" id="IPR013013">
    <property type="entry name" value="PTS_EIIC_1"/>
</dbReference>
<dbReference type="PANTHER" id="PTHR30175">
    <property type="entry name" value="PHOSPHOTRANSFERASE SYSTEM TRANSPORT PROTEIN"/>
    <property type="match status" value="1"/>
</dbReference>
<dbReference type="SUPFAM" id="SSF55604">
    <property type="entry name" value="Glucose permease domain IIB"/>
    <property type="match status" value="1"/>
</dbReference>
<evidence type="ECO:0000256" key="16">
    <source>
        <dbReference type="PROSITE-ProRule" id="PRU00421"/>
    </source>
</evidence>
<dbReference type="InterPro" id="IPR003352">
    <property type="entry name" value="PTS_EIIC"/>
</dbReference>
<dbReference type="FunFam" id="2.70.70.10:FF:000001">
    <property type="entry name" value="PTS system glucose-specific IIA component"/>
    <property type="match status" value="1"/>
</dbReference>
<dbReference type="PANTHER" id="PTHR30175:SF1">
    <property type="entry name" value="PTS SYSTEM ARBUTIN-, CELLOBIOSE-, AND SALICIN-SPECIFIC EIIBC COMPONENT-RELATED"/>
    <property type="match status" value="1"/>
</dbReference>
<feature type="domain" description="PTS EIIA type-1" evidence="19">
    <location>
        <begin position="493"/>
        <end position="597"/>
    </location>
</feature>
<feature type="transmembrane region" description="Helical" evidence="18">
    <location>
        <begin position="168"/>
        <end position="186"/>
    </location>
</feature>
<dbReference type="InterPro" id="IPR011055">
    <property type="entry name" value="Dup_hybrid_motif"/>
</dbReference>
<organism evidence="22 23">
    <name type="scientific">Enterococcus casseliflavus</name>
    <name type="common">Enterococcus flavescens</name>
    <dbReference type="NCBI Taxonomy" id="37734"/>
    <lineage>
        <taxon>Bacteria</taxon>
        <taxon>Bacillati</taxon>
        <taxon>Bacillota</taxon>
        <taxon>Bacilli</taxon>
        <taxon>Lactobacillales</taxon>
        <taxon>Enterococcaceae</taxon>
        <taxon>Enterococcus</taxon>
    </lineage>
</organism>
<keyword evidence="2" id="KW-0813">Transport</keyword>
<comment type="catalytic activity">
    <reaction evidence="13">
        <text>N(pros)-phospho-L-histidyl-[protein](out) + sucrose = sucrose 6(G)-phosphate(in) + L-histidyl-[protein]</text>
        <dbReference type="Rhea" id="RHEA:49236"/>
        <dbReference type="Rhea" id="RHEA-COMP:9745"/>
        <dbReference type="Rhea" id="RHEA-COMP:9746"/>
        <dbReference type="ChEBI" id="CHEBI:17992"/>
        <dbReference type="ChEBI" id="CHEBI:29979"/>
        <dbReference type="ChEBI" id="CHEBI:64837"/>
        <dbReference type="ChEBI" id="CHEBI:91002"/>
        <dbReference type="EC" id="2.7.1.211"/>
    </reaction>
</comment>
<feature type="domain" description="PTS EIIB type-1" evidence="20">
    <location>
        <begin position="4"/>
        <end position="86"/>
    </location>
</feature>
<feature type="active site" description="Phosphocysteine intermediate; for EIIB activity" evidence="16">
    <location>
        <position position="26"/>
    </location>
</feature>
<comment type="function">
    <text evidence="12">The phosphoenolpyruvate-dependent sugar phosphotransferase system (sugar PTS), a major carbohydrate active transport system, catalyzes the phosphorylation of incoming sugar substrates concomitantly with their translocation across the cell membrane. This system is involved in sucrose transport.</text>
</comment>
<evidence type="ECO:0000256" key="2">
    <source>
        <dbReference type="ARBA" id="ARBA00022448"/>
    </source>
</evidence>
<comment type="subcellular location">
    <subcellularLocation>
        <location evidence="1">Cell membrane</location>
        <topology evidence="1">Multi-pass membrane protein</topology>
    </subcellularLocation>
</comment>
<dbReference type="InterPro" id="IPR001996">
    <property type="entry name" value="PTS_IIB_1"/>
</dbReference>
<evidence type="ECO:0000256" key="18">
    <source>
        <dbReference type="SAM" id="Phobius"/>
    </source>
</evidence>
<keyword evidence="3" id="KW-1003">Cell membrane</keyword>
<dbReference type="Gene3D" id="3.30.1360.60">
    <property type="entry name" value="Glucose permease domain IIB"/>
    <property type="match status" value="1"/>
</dbReference>
<evidence type="ECO:0000256" key="8">
    <source>
        <dbReference type="ARBA" id="ARBA00022777"/>
    </source>
</evidence>
<feature type="domain" description="PTS EIIC type-1" evidence="21">
    <location>
        <begin position="98"/>
        <end position="451"/>
    </location>
</feature>
<evidence type="ECO:0000256" key="15">
    <source>
        <dbReference type="ARBA" id="ARBA00081008"/>
    </source>
</evidence>
<dbReference type="Pfam" id="PF00358">
    <property type="entry name" value="PTS_EIIA_1"/>
    <property type="match status" value="1"/>
</dbReference>
<keyword evidence="6" id="KW-0598">Phosphotransferase system</keyword>
<dbReference type="Pfam" id="PF00367">
    <property type="entry name" value="PTS_EIIB"/>
    <property type="match status" value="1"/>
</dbReference>
<dbReference type="GO" id="GO:0005886">
    <property type="term" value="C:plasma membrane"/>
    <property type="evidence" value="ECO:0007669"/>
    <property type="project" value="UniProtKB-SubCell"/>
</dbReference>
<feature type="transmembrane region" description="Helical" evidence="18">
    <location>
        <begin position="279"/>
        <end position="304"/>
    </location>
</feature>
<dbReference type="GO" id="GO:0090589">
    <property type="term" value="F:protein-phosphocysteine-trehalose phosphotransferase system transporter activity"/>
    <property type="evidence" value="ECO:0007669"/>
    <property type="project" value="TreeGrafter"/>
</dbReference>
<dbReference type="GO" id="GO:0009401">
    <property type="term" value="P:phosphoenolpyruvate-dependent sugar phosphotransferase system"/>
    <property type="evidence" value="ECO:0007669"/>
    <property type="project" value="UniProtKB-KW"/>
</dbReference>
<dbReference type="PROSITE" id="PS51093">
    <property type="entry name" value="PTS_EIIA_TYPE_1"/>
    <property type="match status" value="1"/>
</dbReference>
<evidence type="ECO:0000259" key="20">
    <source>
        <dbReference type="PROSITE" id="PS51098"/>
    </source>
</evidence>
<gene>
    <name evidence="22" type="ORF">DW084_11280</name>
</gene>
<reference evidence="22 23" key="1">
    <citation type="submission" date="2018-08" db="EMBL/GenBank/DDBJ databases">
        <title>A genome reference for cultivated species of the human gut microbiota.</title>
        <authorList>
            <person name="Zou Y."/>
            <person name="Xue W."/>
            <person name="Luo G."/>
        </authorList>
    </citation>
    <scope>NUCLEOTIDE SEQUENCE [LARGE SCALE GENOMIC DNA]</scope>
    <source>
        <strain evidence="22 23">AF48-16</strain>
    </source>
</reference>
<dbReference type="CDD" id="cd00212">
    <property type="entry name" value="PTS_IIB_glc"/>
    <property type="match status" value="1"/>
</dbReference>
<dbReference type="InterPro" id="IPR011297">
    <property type="entry name" value="PTS_IIABC_b_glu"/>
</dbReference>
<evidence type="ECO:0000256" key="13">
    <source>
        <dbReference type="ARBA" id="ARBA00048931"/>
    </source>
</evidence>
<dbReference type="NCBIfam" id="TIGR00830">
    <property type="entry name" value="PTBA"/>
    <property type="match status" value="1"/>
</dbReference>
<dbReference type="SUPFAM" id="SSF51261">
    <property type="entry name" value="Duplicated hybrid motif"/>
    <property type="match status" value="1"/>
</dbReference>
<evidence type="ECO:0000256" key="10">
    <source>
        <dbReference type="ARBA" id="ARBA00023136"/>
    </source>
</evidence>
<sequence length="623" mass="66336">MDYKQLANEIYENVGGGKNIQHVTHCATRLRFTLADDKKADSEAIKQLKGVTGLVQGNGQYQVIIGPDVSSVYAQLPTTEATADQSNNDQSIISRLLDFIAGCFTPMIAIIAAGGMLQVVLSLLELSGILAATDDTYLVLYQVSQAAFFFIPVYLGNSVAKRLKIDPFLGSYVGAIFVMPGLTALLSQEGGISLFGLLVPNVSYNASVLPVLLSVWVMSYVYRFADRILPNSVKFILRPLIAIIVITPLALLLIGPLGVTIGNYVSQFLNYLTNNFGPLAVLFMGAFAQLLVMTGMHTTLTPILLTSLATYGYDDLIVPGMLLGLAAEAAICLAAGIKAKDTEFKQVSFSSAITALMGVSEPALYGVTLRLKKPIVGMILGGAAGGLYFGLMKINTPVVIASFVALPSYSSVFHALIGSLITFAIAFAYTWLMVKDADFPNNNQPQAVKSGAQDATPEATDVSSETKKEQPAIEKIVLSPLKGTAVPLTETNDQAFASLALGKGIAVKPHDQQVIAPFTGQVSAVFPGNHAIGLTSTEGIELLIHIGIDTVNMQGSAFERLVNEGDLITVGETLLHFDSEKIAQAGYEDTVMITVTNTADFLDVVALAQHQEIQAGDQLLAIF</sequence>
<evidence type="ECO:0000313" key="23">
    <source>
        <dbReference type="Proteomes" id="UP000286288"/>
    </source>
</evidence>
<keyword evidence="7 18" id="KW-0812">Transmembrane</keyword>
<dbReference type="Pfam" id="PF02378">
    <property type="entry name" value="PTS_EIIC"/>
    <property type="match status" value="1"/>
</dbReference>
<comment type="caution">
    <text evidence="22">The sequence shown here is derived from an EMBL/GenBank/DDBJ whole genome shotgun (WGS) entry which is preliminary data.</text>
</comment>
<dbReference type="Proteomes" id="UP000286288">
    <property type="component" value="Unassembled WGS sequence"/>
</dbReference>
<dbReference type="InterPro" id="IPR001127">
    <property type="entry name" value="PTS_EIIA_1_perm"/>
</dbReference>
<accession>A0A415ERG3</accession>
<feature type="transmembrane region" description="Helical" evidence="18">
    <location>
        <begin position="237"/>
        <end position="259"/>
    </location>
</feature>
<dbReference type="GO" id="GO:0015771">
    <property type="term" value="P:trehalose transport"/>
    <property type="evidence" value="ECO:0007669"/>
    <property type="project" value="TreeGrafter"/>
</dbReference>
<feature type="transmembrane region" description="Helical" evidence="18">
    <location>
        <begin position="316"/>
        <end position="337"/>
    </location>
</feature>
<feature type="transmembrane region" description="Helical" evidence="18">
    <location>
        <begin position="96"/>
        <end position="117"/>
    </location>
</feature>
<dbReference type="GO" id="GO:0016301">
    <property type="term" value="F:kinase activity"/>
    <property type="evidence" value="ECO:0007669"/>
    <property type="project" value="UniProtKB-KW"/>
</dbReference>
<proteinExistence type="predicted"/>
<dbReference type="PROSITE" id="PS51103">
    <property type="entry name" value="PTS_EIIC_TYPE_1"/>
    <property type="match status" value="1"/>
</dbReference>
<evidence type="ECO:0000256" key="4">
    <source>
        <dbReference type="ARBA" id="ARBA00022597"/>
    </source>
</evidence>
<evidence type="ECO:0000259" key="21">
    <source>
        <dbReference type="PROSITE" id="PS51103"/>
    </source>
</evidence>
<dbReference type="EC" id="2.7.1.211" evidence="11"/>
<feature type="transmembrane region" description="Helical" evidence="18">
    <location>
        <begin position="206"/>
        <end position="225"/>
    </location>
</feature>
<keyword evidence="8" id="KW-0418">Kinase</keyword>
<dbReference type="Gene3D" id="2.70.70.10">
    <property type="entry name" value="Glucose Permease (Domain IIA)"/>
    <property type="match status" value="1"/>
</dbReference>
<feature type="transmembrane region" description="Helical" evidence="18">
    <location>
        <begin position="137"/>
        <end position="156"/>
    </location>
</feature>
<keyword evidence="5" id="KW-0808">Transferase</keyword>
<keyword evidence="4" id="KW-0762">Sugar transport</keyword>
<dbReference type="InterPro" id="IPR036878">
    <property type="entry name" value="Glu_permease_IIB"/>
</dbReference>
<evidence type="ECO:0000256" key="12">
    <source>
        <dbReference type="ARBA" id="ARBA00045139"/>
    </source>
</evidence>
<evidence type="ECO:0000256" key="6">
    <source>
        <dbReference type="ARBA" id="ARBA00022683"/>
    </source>
</evidence>
<evidence type="ECO:0000256" key="11">
    <source>
        <dbReference type="ARBA" id="ARBA00044053"/>
    </source>
</evidence>
<feature type="transmembrane region" description="Helical" evidence="18">
    <location>
        <begin position="412"/>
        <end position="434"/>
    </location>
</feature>
<dbReference type="GO" id="GO:0008982">
    <property type="term" value="F:protein-N(PI)-phosphohistidine-sugar phosphotransferase activity"/>
    <property type="evidence" value="ECO:0007669"/>
    <property type="project" value="InterPro"/>
</dbReference>
<evidence type="ECO:0000259" key="19">
    <source>
        <dbReference type="PROSITE" id="PS51093"/>
    </source>
</evidence>
<dbReference type="EMBL" id="QRMZ01000014">
    <property type="protein sequence ID" value="RHK05902.1"/>
    <property type="molecule type" value="Genomic_DNA"/>
</dbReference>
<evidence type="ECO:0000256" key="14">
    <source>
        <dbReference type="ARBA" id="ARBA00074554"/>
    </source>
</evidence>
<dbReference type="PROSITE" id="PS01035">
    <property type="entry name" value="PTS_EIIB_TYPE_1_CYS"/>
    <property type="match status" value="1"/>
</dbReference>
<evidence type="ECO:0000256" key="3">
    <source>
        <dbReference type="ARBA" id="ARBA00022475"/>
    </source>
</evidence>
<dbReference type="PROSITE" id="PS51098">
    <property type="entry name" value="PTS_EIIB_TYPE_1"/>
    <property type="match status" value="1"/>
</dbReference>
<dbReference type="FunFam" id="3.30.1360.60:FF:000001">
    <property type="entry name" value="PTS system glucose-specific IIBC component PtsG"/>
    <property type="match status" value="1"/>
</dbReference>
<feature type="transmembrane region" description="Helical" evidence="18">
    <location>
        <begin position="375"/>
        <end position="392"/>
    </location>
</feature>
<dbReference type="InterPro" id="IPR050558">
    <property type="entry name" value="PTS_Sugar-Specific_Components"/>
</dbReference>
<evidence type="ECO:0000256" key="5">
    <source>
        <dbReference type="ARBA" id="ARBA00022679"/>
    </source>
</evidence>